<gene>
    <name evidence="3" type="ORF">E6K73_06870</name>
</gene>
<dbReference type="AlphaFoldDB" id="A0A538SHZ8"/>
<dbReference type="Proteomes" id="UP000320184">
    <property type="component" value="Unassembled WGS sequence"/>
</dbReference>
<organism evidence="3 4">
    <name type="scientific">Eiseniibacteriota bacterium</name>
    <dbReference type="NCBI Taxonomy" id="2212470"/>
    <lineage>
        <taxon>Bacteria</taxon>
        <taxon>Candidatus Eiseniibacteriota</taxon>
    </lineage>
</organism>
<dbReference type="InterPro" id="IPR050194">
    <property type="entry name" value="Glycosyltransferase_grp1"/>
</dbReference>
<accession>A0A538SHZ8</accession>
<dbReference type="CDD" id="cd03802">
    <property type="entry name" value="GT4_AviGT4-like"/>
    <property type="match status" value="1"/>
</dbReference>
<feature type="domain" description="Glycosyl transferase family 1" evidence="1">
    <location>
        <begin position="172"/>
        <end position="310"/>
    </location>
</feature>
<dbReference type="Gene3D" id="3.40.50.2000">
    <property type="entry name" value="Glycogen Phosphorylase B"/>
    <property type="match status" value="2"/>
</dbReference>
<dbReference type="Pfam" id="PF00534">
    <property type="entry name" value="Glycos_transf_1"/>
    <property type="match status" value="1"/>
</dbReference>
<proteinExistence type="predicted"/>
<dbReference type="PANTHER" id="PTHR45947:SF3">
    <property type="entry name" value="SULFOQUINOVOSYL TRANSFERASE SQD2"/>
    <property type="match status" value="1"/>
</dbReference>
<dbReference type="InterPro" id="IPR028098">
    <property type="entry name" value="Glyco_trans_4-like_N"/>
</dbReference>
<evidence type="ECO:0000259" key="2">
    <source>
        <dbReference type="Pfam" id="PF13439"/>
    </source>
</evidence>
<dbReference type="PANTHER" id="PTHR45947">
    <property type="entry name" value="SULFOQUINOVOSYL TRANSFERASE SQD2"/>
    <property type="match status" value="1"/>
</dbReference>
<evidence type="ECO:0000259" key="1">
    <source>
        <dbReference type="Pfam" id="PF00534"/>
    </source>
</evidence>
<feature type="domain" description="Glycosyltransferase subfamily 4-like N-terminal" evidence="2">
    <location>
        <begin position="18"/>
        <end position="126"/>
    </location>
</feature>
<evidence type="ECO:0000313" key="4">
    <source>
        <dbReference type="Proteomes" id="UP000320184"/>
    </source>
</evidence>
<dbReference type="EMBL" id="VBOT01000085">
    <property type="protein sequence ID" value="TMQ50997.1"/>
    <property type="molecule type" value="Genomic_DNA"/>
</dbReference>
<evidence type="ECO:0000313" key="3">
    <source>
        <dbReference type="EMBL" id="TMQ50997.1"/>
    </source>
</evidence>
<dbReference type="GO" id="GO:0016757">
    <property type="term" value="F:glycosyltransferase activity"/>
    <property type="evidence" value="ECO:0007669"/>
    <property type="project" value="InterPro"/>
</dbReference>
<dbReference type="InterPro" id="IPR001296">
    <property type="entry name" value="Glyco_trans_1"/>
</dbReference>
<sequence>MRIAQIAPLYESVPPKLYGGTERVVSYLTEELVREGHEVTLFASGDSVTQARLVAGSRQALRLDKRCIDQLAHHVVMLERAYRDTRRFDLIHAHCDYLHFPFARRQKTPVMTTLHGRLDIPDLVPLYREYPEMPVVSISNAQREALPWLNWRGTVYHGLPAGLLRFHERPGKYLAFLGRISPEKRVDRAIEIARRVGMEIKIAAKVDPVDREYFQSVIAPLLSWPKAEFVGEVGESEKDEFLGNAYALVFPIDWPEPFGLAMIEAMACGTPVVAFRRGSVPEVVDEGVSGFIVDHLQDAARAVERVASLSRRGVRAAFEERFSAARMARDYLSLYERLVQGREDLSLVG</sequence>
<dbReference type="SUPFAM" id="SSF53756">
    <property type="entry name" value="UDP-Glycosyltransferase/glycogen phosphorylase"/>
    <property type="match status" value="1"/>
</dbReference>
<dbReference type="Pfam" id="PF13439">
    <property type="entry name" value="Glyco_transf_4"/>
    <property type="match status" value="1"/>
</dbReference>
<name>A0A538SHZ8_UNCEI</name>
<keyword evidence="3" id="KW-0808">Transferase</keyword>
<comment type="caution">
    <text evidence="3">The sequence shown here is derived from an EMBL/GenBank/DDBJ whole genome shotgun (WGS) entry which is preliminary data.</text>
</comment>
<protein>
    <submittedName>
        <fullName evidence="3">Glycosyltransferase family 4 protein</fullName>
    </submittedName>
</protein>
<reference evidence="3 4" key="1">
    <citation type="journal article" date="2019" name="Nat. Microbiol.">
        <title>Mediterranean grassland soil C-N compound turnover is dependent on rainfall and depth, and is mediated by genomically divergent microorganisms.</title>
        <authorList>
            <person name="Diamond S."/>
            <person name="Andeer P.F."/>
            <person name="Li Z."/>
            <person name="Crits-Christoph A."/>
            <person name="Burstein D."/>
            <person name="Anantharaman K."/>
            <person name="Lane K.R."/>
            <person name="Thomas B.C."/>
            <person name="Pan C."/>
            <person name="Northen T.R."/>
            <person name="Banfield J.F."/>
        </authorList>
    </citation>
    <scope>NUCLEOTIDE SEQUENCE [LARGE SCALE GENOMIC DNA]</scope>
    <source>
        <strain evidence="3">WS_3</strain>
    </source>
</reference>